<dbReference type="SUPFAM" id="SSF51445">
    <property type="entry name" value="(Trans)glycosidases"/>
    <property type="match status" value="2"/>
</dbReference>
<evidence type="ECO:0000256" key="7">
    <source>
        <dbReference type="ARBA" id="ARBA00023277"/>
    </source>
</evidence>
<keyword evidence="5" id="KW-0328">Glycosyltransferase</keyword>
<evidence type="ECO:0000256" key="1">
    <source>
        <dbReference type="ARBA" id="ARBA00000439"/>
    </source>
</evidence>
<dbReference type="GO" id="GO:0005975">
    <property type="term" value="P:carbohydrate metabolic process"/>
    <property type="evidence" value="ECO:0007669"/>
    <property type="project" value="InterPro"/>
</dbReference>
<evidence type="ECO:0000256" key="6">
    <source>
        <dbReference type="ARBA" id="ARBA00022679"/>
    </source>
</evidence>
<accession>A0A1Y3XNF3</accession>
<comment type="catalytic activity">
    <reaction evidence="1">
        <text>Transfers a segment of a (1-&gt;4)-alpha-D-glucan to a new position in an acceptor, which may be glucose or a (1-&gt;4)-alpha-D-glucan.</text>
        <dbReference type="EC" id="2.4.1.25"/>
    </reaction>
</comment>
<sequence>MNFIHNSRDRAYRTPFGAVEAGSSVELSVRAEDVPEHLLTIDLRVWVDGRGETIQRLERRKDGRYTTTLRCPEPALMWYRFNITIESPDSTRRLYLGAPEGKTGGIGQTYTHAECPSFQITVFKPRKVRPTWYEQGMVYQIFPDRYRRDPAWRERCERALAEHPTKGVPRRIVEDWNEPPVYDRNPDGSIASWDMYGGSLKGITGDLDRLADMGITILYLNPIFEAASNHRYDTADYLKIDPMLGDEDDFRELCREAAARGISIILDGVFNHTGDDSVYFNRYGTYPEPGAWAGEDSPWRDAYRFNADGSYACWWGIGNMPDLNLKSPTVRKLIVGEQGVIRHWTRAGARGWRLDVADELTEQMITDIREVLLDEKPDGVLIGEVWEDASNKISYGQPRHYLLGYELDAAMNYPFRSMVLDFLLDAIPAEEAADRIEGLAENYPPEALRCSLNLLGSHDRPRIASVLGGGPDESQLPEEERGRWRLSPEAMGLAKSRFWLATLMQMTFPSVPSIYYGDEFCLEGLSDPGNRRTMPLEEDIHDRDMQDIIRNAAAIRRALPFMVDGSIRAWAPEGGEGDILAYTRTGADEQAATVLVDRSRSDCRTVRIPALGPCAVDVISGTQIEVAEDGTVEVFLWPFGSAVVYFHEPERLQLALEPGAGVVCHITSVPTVDKTPGTLGAPAKRFIDHLAALGMRYWQILPVNPVDAFGSPYSGPSAFAGNIALLDESEEELRADFAAWEAAGGADEEDFQAFRAANAAWLDPYCAFMAVKAYMSGAARAQWPAAFAAYDPALLKDARFAREARVQAYLQYRFDAAWRAVASYAHEHGIAIIGDVPMYVSDDSADVWAHPELFNLDEGGRPVEVAGAPADGFAPDGQVWGNPTYRWDRMRADGFSWWRARLARACSLYDYVRLDHFIGFHNYFSIPAGHPGSDGRWLAGPGIELFRAAQEDMGHLPFIAEDLGVLTPGVRSLMATCGFPGMDVLEFSDYDVREGLHPAPGKVFYTSTHDTETLVGFCARSFTDGDEAAATELAAKLVREALASDAGVVMMPLQDVLGLGEDARMNTPGTTEHNWSWQACEEDIEAAEAPFAALMRETGRTGMVN</sequence>
<dbReference type="Gene3D" id="3.20.20.80">
    <property type="entry name" value="Glycosidases"/>
    <property type="match status" value="2"/>
</dbReference>
<evidence type="ECO:0000256" key="2">
    <source>
        <dbReference type="ARBA" id="ARBA00005684"/>
    </source>
</evidence>
<dbReference type="CDD" id="cd11338">
    <property type="entry name" value="AmyAc_CMD"/>
    <property type="match status" value="1"/>
</dbReference>
<dbReference type="InterPro" id="IPR017853">
    <property type="entry name" value="GH"/>
</dbReference>
<dbReference type="InterPro" id="IPR045857">
    <property type="entry name" value="O16G_dom_2"/>
</dbReference>
<evidence type="ECO:0000256" key="4">
    <source>
        <dbReference type="ARBA" id="ARBA00020295"/>
    </source>
</evidence>
<dbReference type="AlphaFoldDB" id="A0A1Y3XNF3"/>
<dbReference type="InterPro" id="IPR003385">
    <property type="entry name" value="Glyco_hydro_77"/>
</dbReference>
<feature type="domain" description="Glycosyl hydrolase family 13 catalytic" evidence="10">
    <location>
        <begin position="140"/>
        <end position="556"/>
    </location>
</feature>
<dbReference type="InterPro" id="IPR006047">
    <property type="entry name" value="GH13_cat_dom"/>
</dbReference>
<protein>
    <recommendedName>
        <fullName evidence="4">4-alpha-glucanotransferase</fullName>
        <ecNumber evidence="3">2.4.1.25</ecNumber>
    </recommendedName>
    <alternativeName>
        <fullName evidence="8">Amylomaltase</fullName>
    </alternativeName>
    <alternativeName>
        <fullName evidence="9">Disproportionating enzyme</fullName>
    </alternativeName>
</protein>
<dbReference type="RefSeq" id="WP_094335973.1">
    <property type="nucleotide sequence ID" value="NZ_NFIE01000023.1"/>
</dbReference>
<evidence type="ECO:0000256" key="8">
    <source>
        <dbReference type="ARBA" id="ARBA00031423"/>
    </source>
</evidence>
<dbReference type="EMBL" id="NFIE01000023">
    <property type="protein sequence ID" value="OUN85778.1"/>
    <property type="molecule type" value="Genomic_DNA"/>
</dbReference>
<comment type="caution">
    <text evidence="11">The sequence shown here is derived from an EMBL/GenBank/DDBJ whole genome shotgun (WGS) entry which is preliminary data.</text>
</comment>
<dbReference type="PANTHER" id="PTHR32438">
    <property type="entry name" value="4-ALPHA-GLUCANOTRANSFERASE DPE1, CHLOROPLASTIC/AMYLOPLASTIC"/>
    <property type="match status" value="1"/>
</dbReference>
<keyword evidence="7" id="KW-0119">Carbohydrate metabolism</keyword>
<dbReference type="EC" id="2.4.1.25" evidence="3"/>
<dbReference type="Pfam" id="PF02446">
    <property type="entry name" value="Glyco_hydro_77"/>
    <property type="match status" value="2"/>
</dbReference>
<organism evidence="11 12">
    <name type="scientific">[Collinsella] massiliensis</name>
    <dbReference type="NCBI Taxonomy" id="1232426"/>
    <lineage>
        <taxon>Bacteria</taxon>
        <taxon>Bacillati</taxon>
        <taxon>Actinomycetota</taxon>
        <taxon>Coriobacteriia</taxon>
        <taxon>Coriobacteriales</taxon>
        <taxon>Coriobacteriaceae</taxon>
        <taxon>Enorma</taxon>
    </lineage>
</organism>
<proteinExistence type="inferred from homology"/>
<evidence type="ECO:0000313" key="11">
    <source>
        <dbReference type="EMBL" id="OUN85778.1"/>
    </source>
</evidence>
<dbReference type="Gene3D" id="3.90.400.10">
    <property type="entry name" value="Oligo-1,6-glucosidase, Domain 2"/>
    <property type="match status" value="1"/>
</dbReference>
<keyword evidence="12" id="KW-1185">Reference proteome</keyword>
<keyword evidence="6 11" id="KW-0808">Transferase</keyword>
<dbReference type="Proteomes" id="UP000195781">
    <property type="component" value="Unassembled WGS sequence"/>
</dbReference>
<evidence type="ECO:0000256" key="3">
    <source>
        <dbReference type="ARBA" id="ARBA00012560"/>
    </source>
</evidence>
<evidence type="ECO:0000256" key="9">
    <source>
        <dbReference type="ARBA" id="ARBA00031501"/>
    </source>
</evidence>
<name>A0A1Y3XNF3_9ACTN</name>
<dbReference type="SMART" id="SM00642">
    <property type="entry name" value="Aamy"/>
    <property type="match status" value="1"/>
</dbReference>
<dbReference type="GO" id="GO:0004134">
    <property type="term" value="F:4-alpha-glucanotransferase activity"/>
    <property type="evidence" value="ECO:0007669"/>
    <property type="project" value="UniProtKB-EC"/>
</dbReference>
<reference evidence="12" key="1">
    <citation type="submission" date="2017-04" db="EMBL/GenBank/DDBJ databases">
        <title>Function of individual gut microbiota members based on whole genome sequencing of pure cultures obtained from chicken caecum.</title>
        <authorList>
            <person name="Medvecky M."/>
            <person name="Cejkova D."/>
            <person name="Polansky O."/>
            <person name="Karasova D."/>
            <person name="Kubasova T."/>
            <person name="Cizek A."/>
            <person name="Rychlik I."/>
        </authorList>
    </citation>
    <scope>NUCLEOTIDE SEQUENCE [LARGE SCALE GENOMIC DNA]</scope>
    <source>
        <strain evidence="12">An5</strain>
    </source>
</reference>
<dbReference type="PANTHER" id="PTHR32438:SF5">
    <property type="entry name" value="4-ALPHA-GLUCANOTRANSFERASE DPE1, CHLOROPLASTIC_AMYLOPLASTIC"/>
    <property type="match status" value="1"/>
</dbReference>
<comment type="similarity">
    <text evidence="2">Belongs to the disproportionating enzyme family.</text>
</comment>
<dbReference type="Pfam" id="PF00128">
    <property type="entry name" value="Alpha-amylase"/>
    <property type="match status" value="1"/>
</dbReference>
<evidence type="ECO:0000313" key="12">
    <source>
        <dbReference type="Proteomes" id="UP000195781"/>
    </source>
</evidence>
<evidence type="ECO:0000259" key="10">
    <source>
        <dbReference type="SMART" id="SM00642"/>
    </source>
</evidence>
<dbReference type="OrthoDB" id="9811841at2"/>
<evidence type="ECO:0000256" key="5">
    <source>
        <dbReference type="ARBA" id="ARBA00022676"/>
    </source>
</evidence>
<gene>
    <name evidence="11" type="ORF">B5G02_09005</name>
</gene>